<protein>
    <submittedName>
        <fullName evidence="1">Uncharacterized protein</fullName>
    </submittedName>
</protein>
<gene>
    <name evidence="1" type="ORF">L0M99_01615</name>
</gene>
<dbReference type="Proteomes" id="UP001200537">
    <property type="component" value="Unassembled WGS sequence"/>
</dbReference>
<dbReference type="RefSeq" id="WP_238127501.1">
    <property type="nucleotide sequence ID" value="NZ_JAKNHJ010000002.1"/>
</dbReference>
<organism evidence="1 2">
    <name type="scientific">Varibaculum cambriense</name>
    <dbReference type="NCBI Taxonomy" id="184870"/>
    <lineage>
        <taxon>Bacteria</taxon>
        <taxon>Bacillati</taxon>
        <taxon>Actinomycetota</taxon>
        <taxon>Actinomycetes</taxon>
        <taxon>Actinomycetales</taxon>
        <taxon>Actinomycetaceae</taxon>
        <taxon>Varibaculum</taxon>
    </lineage>
</organism>
<accession>A0AAJ1BBV1</accession>
<sequence>MYKAEFVIPLAFQIVSEGEQDVATRMRIKLRDQVFQSRLLKRCAQDIIFLLTGERDASVEVQENRNRLWDYYQGNVEGGSNYAAEAGEAPF</sequence>
<dbReference type="AlphaFoldDB" id="A0AAJ1BBV1"/>
<evidence type="ECO:0000313" key="1">
    <source>
        <dbReference type="EMBL" id="MCG4617195.1"/>
    </source>
</evidence>
<reference evidence="1" key="1">
    <citation type="submission" date="2022-01" db="EMBL/GenBank/DDBJ databases">
        <title>Collection of gut derived symbiotic bacterial strains cultured from healthy donors.</title>
        <authorList>
            <person name="Lin H."/>
            <person name="Kohout C."/>
            <person name="Waligurski E."/>
            <person name="Pamer E.G."/>
        </authorList>
    </citation>
    <scope>NUCLEOTIDE SEQUENCE</scope>
    <source>
        <strain evidence="1">DFI.7.46</strain>
    </source>
</reference>
<name>A0AAJ1BBV1_9ACTO</name>
<proteinExistence type="predicted"/>
<comment type="caution">
    <text evidence="1">The sequence shown here is derived from an EMBL/GenBank/DDBJ whole genome shotgun (WGS) entry which is preliminary data.</text>
</comment>
<dbReference type="EMBL" id="JAKNHJ010000002">
    <property type="protein sequence ID" value="MCG4617195.1"/>
    <property type="molecule type" value="Genomic_DNA"/>
</dbReference>
<evidence type="ECO:0000313" key="2">
    <source>
        <dbReference type="Proteomes" id="UP001200537"/>
    </source>
</evidence>